<dbReference type="Proteomes" id="UP001497457">
    <property type="component" value="Chromosome 24b"/>
</dbReference>
<evidence type="ECO:0000256" key="4">
    <source>
        <dbReference type="ARBA" id="ARBA00022741"/>
    </source>
</evidence>
<keyword evidence="12" id="KW-1185">Reference proteome</keyword>
<dbReference type="Pfam" id="PF18052">
    <property type="entry name" value="Rx_N"/>
    <property type="match status" value="1"/>
</dbReference>
<keyword evidence="5" id="KW-0611">Plant defense</keyword>
<dbReference type="SUPFAM" id="SSF52058">
    <property type="entry name" value="L domain-like"/>
    <property type="match status" value="1"/>
</dbReference>
<dbReference type="Gene3D" id="3.40.50.300">
    <property type="entry name" value="P-loop containing nucleotide triphosphate hydrolases"/>
    <property type="match status" value="1"/>
</dbReference>
<dbReference type="Gene3D" id="1.10.8.430">
    <property type="entry name" value="Helical domain of apoptotic protease-activating factors"/>
    <property type="match status" value="1"/>
</dbReference>
<evidence type="ECO:0008006" key="13">
    <source>
        <dbReference type="Google" id="ProtNLM"/>
    </source>
</evidence>
<dbReference type="Pfam" id="PF23559">
    <property type="entry name" value="WHD_DRP"/>
    <property type="match status" value="1"/>
</dbReference>
<dbReference type="EMBL" id="OZ075134">
    <property type="protein sequence ID" value="CAL4990363.1"/>
    <property type="molecule type" value="Genomic_DNA"/>
</dbReference>
<evidence type="ECO:0000313" key="12">
    <source>
        <dbReference type="Proteomes" id="UP001497457"/>
    </source>
</evidence>
<dbReference type="GO" id="GO:0000166">
    <property type="term" value="F:nucleotide binding"/>
    <property type="evidence" value="ECO:0007669"/>
    <property type="project" value="UniProtKB-KW"/>
</dbReference>
<dbReference type="Gene3D" id="3.80.10.10">
    <property type="entry name" value="Ribonuclease Inhibitor"/>
    <property type="match status" value="1"/>
</dbReference>
<dbReference type="PANTHER" id="PTHR23155:SF1181">
    <property type="entry name" value="OS08G0170200 PROTEIN"/>
    <property type="match status" value="1"/>
</dbReference>
<evidence type="ECO:0000256" key="1">
    <source>
        <dbReference type="ARBA" id="ARBA00008894"/>
    </source>
</evidence>
<keyword evidence="3" id="KW-0677">Repeat</keyword>
<evidence type="ECO:0000256" key="6">
    <source>
        <dbReference type="ARBA" id="ARBA00023054"/>
    </source>
</evidence>
<dbReference type="PRINTS" id="PR00364">
    <property type="entry name" value="DISEASERSIST"/>
</dbReference>
<dbReference type="Pfam" id="PF00931">
    <property type="entry name" value="NB-ARC"/>
    <property type="match status" value="1"/>
</dbReference>
<gene>
    <name evidence="11" type="ORF">URODEC1_LOCUS60224</name>
</gene>
<dbReference type="InterPro" id="IPR027417">
    <property type="entry name" value="P-loop_NTPase"/>
</dbReference>
<keyword evidence="6" id="KW-0175">Coiled coil</keyword>
<reference evidence="11 12" key="2">
    <citation type="submission" date="2024-10" db="EMBL/GenBank/DDBJ databases">
        <authorList>
            <person name="Ryan C."/>
        </authorList>
    </citation>
    <scope>NUCLEOTIDE SEQUENCE [LARGE SCALE GENOMIC DNA]</scope>
</reference>
<evidence type="ECO:0000256" key="3">
    <source>
        <dbReference type="ARBA" id="ARBA00022737"/>
    </source>
</evidence>
<evidence type="ECO:0000259" key="10">
    <source>
        <dbReference type="Pfam" id="PF23598"/>
    </source>
</evidence>
<dbReference type="InterPro" id="IPR002182">
    <property type="entry name" value="NB-ARC"/>
</dbReference>
<dbReference type="InterPro" id="IPR038005">
    <property type="entry name" value="RX-like_CC"/>
</dbReference>
<proteinExistence type="inferred from homology"/>
<dbReference type="GO" id="GO:0006952">
    <property type="term" value="P:defense response"/>
    <property type="evidence" value="ECO:0007669"/>
    <property type="project" value="UniProtKB-KW"/>
</dbReference>
<dbReference type="Pfam" id="PF23598">
    <property type="entry name" value="LRR_14"/>
    <property type="match status" value="1"/>
</dbReference>
<dbReference type="PANTHER" id="PTHR23155">
    <property type="entry name" value="DISEASE RESISTANCE PROTEIN RP"/>
    <property type="match status" value="1"/>
</dbReference>
<name>A0ABC9B022_9POAL</name>
<dbReference type="InterPro" id="IPR036388">
    <property type="entry name" value="WH-like_DNA-bd_sf"/>
</dbReference>
<evidence type="ECO:0000256" key="2">
    <source>
        <dbReference type="ARBA" id="ARBA00022614"/>
    </source>
</evidence>
<evidence type="ECO:0000259" key="7">
    <source>
        <dbReference type="Pfam" id="PF00931"/>
    </source>
</evidence>
<dbReference type="InterPro" id="IPR044974">
    <property type="entry name" value="Disease_R_plants"/>
</dbReference>
<feature type="domain" description="Disease resistance N-terminal" evidence="8">
    <location>
        <begin position="60"/>
        <end position="143"/>
    </location>
</feature>
<feature type="domain" description="Disease resistance protein winged helix" evidence="9">
    <location>
        <begin position="505"/>
        <end position="548"/>
    </location>
</feature>
<evidence type="ECO:0000313" key="11">
    <source>
        <dbReference type="EMBL" id="CAL4990363.1"/>
    </source>
</evidence>
<protein>
    <recommendedName>
        <fullName evidence="13">AAA+ ATPase domain-containing protein</fullName>
    </recommendedName>
</protein>
<accession>A0ABC9B022</accession>
<feature type="domain" description="Disease resistance R13L4/SHOC-2-like LRR" evidence="10">
    <location>
        <begin position="585"/>
        <end position="992"/>
    </location>
</feature>
<dbReference type="SUPFAM" id="SSF52540">
    <property type="entry name" value="P-loop containing nucleoside triphosphate hydrolases"/>
    <property type="match status" value="1"/>
</dbReference>
<comment type="similarity">
    <text evidence="1">Belongs to the disease resistance NB-LRR family.</text>
</comment>
<keyword evidence="4" id="KW-0547">Nucleotide-binding</keyword>
<dbReference type="InterPro" id="IPR042197">
    <property type="entry name" value="Apaf_helical"/>
</dbReference>
<feature type="domain" description="NB-ARC" evidence="7">
    <location>
        <begin position="249"/>
        <end position="410"/>
    </location>
</feature>
<dbReference type="Gene3D" id="1.10.10.10">
    <property type="entry name" value="Winged helix-like DNA-binding domain superfamily/Winged helix DNA-binding domain"/>
    <property type="match status" value="1"/>
</dbReference>
<dbReference type="InterPro" id="IPR041118">
    <property type="entry name" value="Rx_N"/>
</dbReference>
<dbReference type="FunFam" id="3.40.50.300:FF:001091">
    <property type="entry name" value="Probable disease resistance protein At1g61300"/>
    <property type="match status" value="1"/>
</dbReference>
<dbReference type="InterPro" id="IPR058922">
    <property type="entry name" value="WHD_DRP"/>
</dbReference>
<reference evidence="12" key="1">
    <citation type="submission" date="2024-06" db="EMBL/GenBank/DDBJ databases">
        <authorList>
            <person name="Ryan C."/>
        </authorList>
    </citation>
    <scope>NUCLEOTIDE SEQUENCE [LARGE SCALE GENOMIC DNA]</scope>
</reference>
<dbReference type="InterPro" id="IPR055414">
    <property type="entry name" value="LRR_R13L4/SHOC2-like"/>
</dbReference>
<dbReference type="AlphaFoldDB" id="A0ABC9B022"/>
<evidence type="ECO:0000259" key="9">
    <source>
        <dbReference type="Pfam" id="PF23559"/>
    </source>
</evidence>
<dbReference type="GO" id="GO:0051707">
    <property type="term" value="P:response to other organism"/>
    <property type="evidence" value="ECO:0007669"/>
    <property type="project" value="UniProtKB-ARBA"/>
</dbReference>
<keyword evidence="2" id="KW-0433">Leucine-rich repeat</keyword>
<dbReference type="InterPro" id="IPR032675">
    <property type="entry name" value="LRR_dom_sf"/>
</dbReference>
<dbReference type="Gene3D" id="1.20.5.4130">
    <property type="match status" value="1"/>
</dbReference>
<sequence length="1003" mass="113596">MTLIQISWAPFTKAKAVVLLHPPQHLPLTAQINSPNQATSKAPCESHGVCDRGTRHPAPQLGQLLHDKYNLHKSAKKNIEFLSRELESSQVALRKVGNMPPEQLDEQVSIWAREARELSYDMEDIVDTFLVRIKDPDERPSKRSVKRFVKDMRDFVVEVKFRHDIGQEIMDIKERVKEVAERHDRSGYIISTSNLHVFFSEIFTYLVGFGIHIVSLDRYKVDGITPAKTVVDPRIASMYTQAADLVGLDDSMQELITRLDGTSVQQQRIASVVGIGGLGKTTLAKAVYDKLKGQFNCSAFVSIGQNPSFQKVFRDILINFDEQHGKDFNLAKFDESQLINKLRDCLENKRYIIVIDDAWEIDSLNFIKLALNGNNGCIIIVTTRNYEVARKADDVYELQRLSDANSRKLFFGRISGGESKSADDQQDDEVSDKILKKCGGIPLAIITMASLLLDKPREDWSDVHRSIGSVHNEGNTQVENTTKILSFSYYELPPNLRACLLYLSVFPEDHFIEKTRLIWIWIAEGFVDEEEGISSFEVGEGYFNKLENFITSLLNGNKGTGQAGKVRRLALQSDRTLEAMDDMKQARAFISHGCDIGNRGILLSNFKFIRVLAIHTSGQRIERRHLKPIKNLLHLRCLELSGRHVDLPEKELATLKFLHTLDVAAEGGSEQVAASVGLLTKLRCLRVRKPVIRIPDGIGKLTSLEELEVYNVLMGRCDEQGPWRPFIKELGNLTELRVLRIRMGPSMMEEQQDMVHSLLNLHKLKHLSLSVWCPMHANTETWEQAEGSSSPLLPQHLRELFLPKLIFSRFPSFFLNASRLPSLSHLSMRVDYLSVYRDLRILGRLPELHYLELRVQSKVELVCTGITEDAGLFRKLRCCKLFWYGGIRMLSSLDHLYDITISTMRLEGSMVLGSGRNKDVAPTLLPSIQELWFRMRARDFKAGNPSFGLEFFASVKNVTVEIDCDGAYAAKVKHVEAALRHAAHVHPNCPTLEVEWRGQATGG</sequence>
<evidence type="ECO:0000259" key="8">
    <source>
        <dbReference type="Pfam" id="PF18052"/>
    </source>
</evidence>
<dbReference type="CDD" id="cd14798">
    <property type="entry name" value="RX-CC_like"/>
    <property type="match status" value="1"/>
</dbReference>
<organism evidence="11 12">
    <name type="scientific">Urochloa decumbens</name>
    <dbReference type="NCBI Taxonomy" id="240449"/>
    <lineage>
        <taxon>Eukaryota</taxon>
        <taxon>Viridiplantae</taxon>
        <taxon>Streptophyta</taxon>
        <taxon>Embryophyta</taxon>
        <taxon>Tracheophyta</taxon>
        <taxon>Spermatophyta</taxon>
        <taxon>Magnoliopsida</taxon>
        <taxon>Liliopsida</taxon>
        <taxon>Poales</taxon>
        <taxon>Poaceae</taxon>
        <taxon>PACMAD clade</taxon>
        <taxon>Panicoideae</taxon>
        <taxon>Panicodae</taxon>
        <taxon>Paniceae</taxon>
        <taxon>Melinidinae</taxon>
        <taxon>Urochloa</taxon>
    </lineage>
</organism>
<evidence type="ECO:0000256" key="5">
    <source>
        <dbReference type="ARBA" id="ARBA00022821"/>
    </source>
</evidence>